<accession>A0A933S0A6</accession>
<organism evidence="3 4">
    <name type="scientific">Rhodopseudomonas palustris</name>
    <dbReference type="NCBI Taxonomy" id="1076"/>
    <lineage>
        <taxon>Bacteria</taxon>
        <taxon>Pseudomonadati</taxon>
        <taxon>Pseudomonadota</taxon>
        <taxon>Alphaproteobacteria</taxon>
        <taxon>Hyphomicrobiales</taxon>
        <taxon>Nitrobacteraceae</taxon>
        <taxon>Rhodopseudomonas</taxon>
    </lineage>
</organism>
<protein>
    <submittedName>
        <fullName evidence="3">GIY-YIG nuclease family protein</fullName>
    </submittedName>
</protein>
<evidence type="ECO:0000313" key="4">
    <source>
        <dbReference type="Proteomes" id="UP000782519"/>
    </source>
</evidence>
<name>A0A933S0A6_RHOPL</name>
<dbReference type="Pfam" id="PF01541">
    <property type="entry name" value="GIY-YIG"/>
    <property type="match status" value="1"/>
</dbReference>
<dbReference type="InterPro" id="IPR000305">
    <property type="entry name" value="GIY-YIG_endonuc"/>
</dbReference>
<dbReference type="PANTHER" id="PTHR34477:SF5">
    <property type="entry name" value="BSL5627 PROTEIN"/>
    <property type="match status" value="1"/>
</dbReference>
<dbReference type="Proteomes" id="UP000782519">
    <property type="component" value="Unassembled WGS sequence"/>
</dbReference>
<dbReference type="CDD" id="cd10448">
    <property type="entry name" value="GIY-YIG_unchar_3"/>
    <property type="match status" value="1"/>
</dbReference>
<dbReference type="PANTHER" id="PTHR34477">
    <property type="entry name" value="UPF0213 PROTEIN YHBQ"/>
    <property type="match status" value="1"/>
</dbReference>
<dbReference type="InterPro" id="IPR050190">
    <property type="entry name" value="UPF0213_domain"/>
</dbReference>
<evidence type="ECO:0000259" key="2">
    <source>
        <dbReference type="PROSITE" id="PS50164"/>
    </source>
</evidence>
<dbReference type="AlphaFoldDB" id="A0A933S0A6"/>
<reference evidence="3" key="1">
    <citation type="submission" date="2020-07" db="EMBL/GenBank/DDBJ databases">
        <title>Huge and variable diversity of episymbiotic CPR bacteria and DPANN archaea in groundwater ecosystems.</title>
        <authorList>
            <person name="He C.Y."/>
            <person name="Keren R."/>
            <person name="Whittaker M."/>
            <person name="Farag I.F."/>
            <person name="Doudna J."/>
            <person name="Cate J.H.D."/>
            <person name="Banfield J.F."/>
        </authorList>
    </citation>
    <scope>NUCLEOTIDE SEQUENCE</scope>
    <source>
        <strain evidence="3">NC_groundwater_1818_Pr3_B-0.1um_66_35</strain>
    </source>
</reference>
<gene>
    <name evidence="3" type="ORF">HZA66_21345</name>
</gene>
<dbReference type="InterPro" id="IPR035901">
    <property type="entry name" value="GIY-YIG_endonuc_sf"/>
</dbReference>
<dbReference type="EMBL" id="JACRJB010000061">
    <property type="protein sequence ID" value="MBI5131995.1"/>
    <property type="molecule type" value="Genomic_DNA"/>
</dbReference>
<dbReference type="Gene3D" id="3.40.1440.10">
    <property type="entry name" value="GIY-YIG endonuclease"/>
    <property type="match status" value="1"/>
</dbReference>
<feature type="domain" description="GIY-YIG" evidence="2">
    <location>
        <begin position="1"/>
        <end position="77"/>
    </location>
</feature>
<sequence length="95" mass="11433">MAYYVYLMASGKHGTLYLVVTNDIVRRVYEHRTKAVDSFTSRYGVDKLVWFEIYDDALTAITREKELKKWRRDWKIRLIEEDNPDWTDLYPGLSH</sequence>
<evidence type="ECO:0000313" key="3">
    <source>
        <dbReference type="EMBL" id="MBI5131995.1"/>
    </source>
</evidence>
<comment type="similarity">
    <text evidence="1">Belongs to the UPF0213 family.</text>
</comment>
<comment type="caution">
    <text evidence="3">The sequence shown here is derived from an EMBL/GenBank/DDBJ whole genome shotgun (WGS) entry which is preliminary data.</text>
</comment>
<evidence type="ECO:0000256" key="1">
    <source>
        <dbReference type="ARBA" id="ARBA00007435"/>
    </source>
</evidence>
<dbReference type="SUPFAM" id="SSF82771">
    <property type="entry name" value="GIY-YIG endonuclease"/>
    <property type="match status" value="1"/>
</dbReference>
<proteinExistence type="inferred from homology"/>
<dbReference type="PROSITE" id="PS50164">
    <property type="entry name" value="GIY_YIG"/>
    <property type="match status" value="1"/>
</dbReference>